<name>A0A5M3W967_9ACTN</name>
<dbReference type="InterPro" id="IPR013830">
    <property type="entry name" value="SGNH_hydro"/>
</dbReference>
<dbReference type="RefSeq" id="WP_155340632.1">
    <property type="nucleotide sequence ID" value="NZ_BAAABN010000023.1"/>
</dbReference>
<reference evidence="3 4" key="1">
    <citation type="submission" date="2019-10" db="EMBL/GenBank/DDBJ databases">
        <title>Whole genome shotgun sequence of Acrocarpospora corrugata NBRC 13972.</title>
        <authorList>
            <person name="Ichikawa N."/>
            <person name="Kimura A."/>
            <person name="Kitahashi Y."/>
            <person name="Komaki H."/>
            <person name="Oguchi A."/>
        </authorList>
    </citation>
    <scope>NUCLEOTIDE SEQUENCE [LARGE SCALE GENOMIC DNA]</scope>
    <source>
        <strain evidence="3 4">NBRC 13972</strain>
    </source>
</reference>
<evidence type="ECO:0000256" key="1">
    <source>
        <dbReference type="SAM" id="SignalP"/>
    </source>
</evidence>
<gene>
    <name evidence="3" type="ORF">Acor_66200</name>
</gene>
<keyword evidence="1" id="KW-0732">Signal</keyword>
<dbReference type="InterPro" id="IPR036514">
    <property type="entry name" value="SGNH_hydro_sf"/>
</dbReference>
<evidence type="ECO:0000313" key="3">
    <source>
        <dbReference type="EMBL" id="GES04552.1"/>
    </source>
</evidence>
<comment type="caution">
    <text evidence="3">The sequence shown here is derived from an EMBL/GenBank/DDBJ whole genome shotgun (WGS) entry which is preliminary data.</text>
</comment>
<dbReference type="CDD" id="cd00229">
    <property type="entry name" value="SGNH_hydrolase"/>
    <property type="match status" value="1"/>
</dbReference>
<dbReference type="PROSITE" id="PS51257">
    <property type="entry name" value="PROKAR_LIPOPROTEIN"/>
    <property type="match status" value="1"/>
</dbReference>
<organism evidence="3 4">
    <name type="scientific">Acrocarpospora corrugata</name>
    <dbReference type="NCBI Taxonomy" id="35763"/>
    <lineage>
        <taxon>Bacteria</taxon>
        <taxon>Bacillati</taxon>
        <taxon>Actinomycetota</taxon>
        <taxon>Actinomycetes</taxon>
        <taxon>Streptosporangiales</taxon>
        <taxon>Streptosporangiaceae</taxon>
        <taxon>Acrocarpospora</taxon>
    </lineage>
</organism>
<accession>A0A5M3W967</accession>
<dbReference type="Gene3D" id="3.40.50.1110">
    <property type="entry name" value="SGNH hydrolase"/>
    <property type="match status" value="1"/>
</dbReference>
<sequence>MRAPLLVSWLSICGLVTGCASAVGETAIPAPPLVPFRTPVVMFVGDSFVVGSGPVDTWDAYPAETARALGWQLITAGGRGAGFVAKGKVDRTFGQSFTRELSWRPEPDLVVLAGGHNDRKQASKVRAAAIRLVHRVKARWPKARVVLVGPIWLKKPPKAAVKVRNAVAKAAWLTGVPFADPLTQKWTKGDLLPDGTHPTLTGHRRLAQWLVAILRSRGMAPEGLGPRPLQGPYQGP</sequence>
<protein>
    <recommendedName>
        <fullName evidence="2">SGNH hydrolase-type esterase domain-containing protein</fullName>
    </recommendedName>
</protein>
<feature type="signal peptide" evidence="1">
    <location>
        <begin position="1"/>
        <end position="22"/>
    </location>
</feature>
<feature type="chain" id="PRO_5024436559" description="SGNH hydrolase-type esterase domain-containing protein" evidence="1">
    <location>
        <begin position="23"/>
        <end position="236"/>
    </location>
</feature>
<evidence type="ECO:0000313" key="4">
    <source>
        <dbReference type="Proteomes" id="UP000334990"/>
    </source>
</evidence>
<dbReference type="AlphaFoldDB" id="A0A5M3W967"/>
<dbReference type="OrthoDB" id="8215557at2"/>
<keyword evidence="4" id="KW-1185">Reference proteome</keyword>
<dbReference type="EMBL" id="BLAD01000083">
    <property type="protein sequence ID" value="GES04552.1"/>
    <property type="molecule type" value="Genomic_DNA"/>
</dbReference>
<evidence type="ECO:0000259" key="2">
    <source>
        <dbReference type="Pfam" id="PF13472"/>
    </source>
</evidence>
<dbReference type="Pfam" id="PF13472">
    <property type="entry name" value="Lipase_GDSL_2"/>
    <property type="match status" value="1"/>
</dbReference>
<feature type="domain" description="SGNH hydrolase-type esterase" evidence="2">
    <location>
        <begin position="43"/>
        <end position="205"/>
    </location>
</feature>
<proteinExistence type="predicted"/>
<dbReference type="Proteomes" id="UP000334990">
    <property type="component" value="Unassembled WGS sequence"/>
</dbReference>
<dbReference type="SUPFAM" id="SSF52266">
    <property type="entry name" value="SGNH hydrolase"/>
    <property type="match status" value="1"/>
</dbReference>